<organism evidence="2 3">
    <name type="scientific">Kineococcus aurantiacus</name>
    <dbReference type="NCBI Taxonomy" id="37633"/>
    <lineage>
        <taxon>Bacteria</taxon>
        <taxon>Bacillati</taxon>
        <taxon>Actinomycetota</taxon>
        <taxon>Actinomycetes</taxon>
        <taxon>Kineosporiales</taxon>
        <taxon>Kineosporiaceae</taxon>
        <taxon>Kineococcus</taxon>
    </lineage>
</organism>
<gene>
    <name evidence="2" type="ORF">BJ968_000805</name>
</gene>
<dbReference type="RefSeq" id="WP_179749446.1">
    <property type="nucleotide sequence ID" value="NZ_BAAAGN010000006.1"/>
</dbReference>
<proteinExistence type="predicted"/>
<keyword evidence="3" id="KW-1185">Reference proteome</keyword>
<feature type="domain" description="Amidohydrolase 3" evidence="1">
    <location>
        <begin position="37"/>
        <end position="479"/>
    </location>
</feature>
<dbReference type="InterPro" id="IPR011059">
    <property type="entry name" value="Metal-dep_hydrolase_composite"/>
</dbReference>
<evidence type="ECO:0000259" key="1">
    <source>
        <dbReference type="Pfam" id="PF07969"/>
    </source>
</evidence>
<reference evidence="2 3" key="1">
    <citation type="submission" date="2020-07" db="EMBL/GenBank/DDBJ databases">
        <title>Sequencing the genomes of 1000 actinobacteria strains.</title>
        <authorList>
            <person name="Klenk H.-P."/>
        </authorList>
    </citation>
    <scope>NUCLEOTIDE SEQUENCE [LARGE SCALE GENOMIC DNA]</scope>
    <source>
        <strain evidence="2 3">DSM 7487</strain>
    </source>
</reference>
<dbReference type="EMBL" id="JACCBB010000001">
    <property type="protein sequence ID" value="NYD21265.1"/>
    <property type="molecule type" value="Genomic_DNA"/>
</dbReference>
<dbReference type="PANTHER" id="PTHR22642:SF2">
    <property type="entry name" value="PROTEIN LONG AFTER FAR-RED 3"/>
    <property type="match status" value="1"/>
</dbReference>
<comment type="caution">
    <text evidence="2">The sequence shown here is derived from an EMBL/GenBank/DDBJ whole genome shotgun (WGS) entry which is preliminary data.</text>
</comment>
<dbReference type="Gene3D" id="3.10.310.70">
    <property type="match status" value="1"/>
</dbReference>
<name>A0A7Y9DIB3_9ACTN</name>
<dbReference type="AlphaFoldDB" id="A0A7Y9DIB3"/>
<dbReference type="Proteomes" id="UP000521922">
    <property type="component" value="Unassembled WGS sequence"/>
</dbReference>
<dbReference type="Gene3D" id="2.30.40.10">
    <property type="entry name" value="Urease, subunit C, domain 1"/>
    <property type="match status" value="1"/>
</dbReference>
<evidence type="ECO:0000313" key="3">
    <source>
        <dbReference type="Proteomes" id="UP000521922"/>
    </source>
</evidence>
<dbReference type="InterPro" id="IPR032466">
    <property type="entry name" value="Metal_Hydrolase"/>
</dbReference>
<dbReference type="Gene3D" id="3.20.20.140">
    <property type="entry name" value="Metal-dependent hydrolases"/>
    <property type="match status" value="2"/>
</dbReference>
<evidence type="ECO:0000313" key="2">
    <source>
        <dbReference type="EMBL" id="NYD21265.1"/>
    </source>
</evidence>
<protein>
    <recommendedName>
        <fullName evidence="1">Amidohydrolase 3 domain-containing protein</fullName>
    </recommendedName>
</protein>
<dbReference type="SUPFAM" id="SSF51556">
    <property type="entry name" value="Metallo-dependent hydrolases"/>
    <property type="match status" value="1"/>
</dbReference>
<sequence>MLLRNVHRAGRLVDVEVAGGRVRAVGEGLRAQDPDGEVLDAQGAVLLPGLVDSHVHLTQWAAARRRVDVLAARSPQEVARTLAASAGPGGGAGGGAGEDLLLGHGYRDALWIEPAHRDVLDAHVPDRPVVVVSADLHAVWVNSAAARRFGVDDPAGVLREGPAMELITRAGDVGAPALDRWIAEATRAAAARGVTGIVDLEYAPVASWERRARPAVRVAAGVWADWLEDAVAAGLRTGDALAGDRVSVGPVKFVVDGSLGTRTAFCHDEYPSGGHGVLRLPLADLEPALRRAAAHGLGAAVHAIGDEAVRVALDAFERTGCRGSVEHAQQVHPRDVPRFAALGVVASVQPRHAVDDRDAVAVHWAHGAERAYPYAALHAAGAELRLGSDAPVAALDPWDALASAVHRTVDDREPWRPDQHLPFDVALTASCGGRSGVFVGDVADLVLVAADPAAVFASGGADALRRTEVLATVVGGEFTHRTI</sequence>
<dbReference type="SUPFAM" id="SSF51338">
    <property type="entry name" value="Composite domain of metallo-dependent hydrolases"/>
    <property type="match status" value="1"/>
</dbReference>
<dbReference type="GO" id="GO:0016810">
    <property type="term" value="F:hydrolase activity, acting on carbon-nitrogen (but not peptide) bonds"/>
    <property type="evidence" value="ECO:0007669"/>
    <property type="project" value="InterPro"/>
</dbReference>
<accession>A0A7Y9DIB3</accession>
<dbReference type="InterPro" id="IPR013108">
    <property type="entry name" value="Amidohydro_3"/>
</dbReference>
<dbReference type="Pfam" id="PF07969">
    <property type="entry name" value="Amidohydro_3"/>
    <property type="match status" value="1"/>
</dbReference>
<dbReference type="PANTHER" id="PTHR22642">
    <property type="entry name" value="IMIDAZOLONEPROPIONASE"/>
    <property type="match status" value="1"/>
</dbReference>